<name>A0AAN7FEX9_QUERU</name>
<dbReference type="FunFam" id="3.90.79.10:FF:000036">
    <property type="entry name" value="Nudix hydrolase 11"/>
    <property type="match status" value="1"/>
</dbReference>
<dbReference type="GO" id="GO:0008893">
    <property type="term" value="F:guanosine-3',5'-bis(diphosphate) 3'-diphosphatase activity"/>
    <property type="evidence" value="ECO:0007669"/>
    <property type="project" value="UniProtKB-ARBA"/>
</dbReference>
<keyword evidence="3" id="KW-0479">Metal-binding</keyword>
<gene>
    <name evidence="9" type="ORF">RGQ29_020350</name>
</gene>
<evidence type="ECO:0000313" key="9">
    <source>
        <dbReference type="EMBL" id="KAK4589739.1"/>
    </source>
</evidence>
<keyword evidence="4" id="KW-0378">Hydrolase</keyword>
<evidence type="ECO:0000256" key="3">
    <source>
        <dbReference type="ARBA" id="ARBA00022723"/>
    </source>
</evidence>
<dbReference type="InterPro" id="IPR000086">
    <property type="entry name" value="NUDIX_hydrolase_dom"/>
</dbReference>
<comment type="cofactor">
    <cofactor evidence="1">
        <name>Mn(2+)</name>
        <dbReference type="ChEBI" id="CHEBI:29035"/>
    </cofactor>
</comment>
<dbReference type="PANTHER" id="PTHR12992">
    <property type="entry name" value="NUDIX HYDROLASE"/>
    <property type="match status" value="1"/>
</dbReference>
<dbReference type="GO" id="GO:0015938">
    <property type="term" value="P:coenzyme A catabolic process"/>
    <property type="evidence" value="ECO:0007669"/>
    <property type="project" value="TreeGrafter"/>
</dbReference>
<evidence type="ECO:0000259" key="8">
    <source>
        <dbReference type="PROSITE" id="PS51462"/>
    </source>
</evidence>
<evidence type="ECO:0000256" key="4">
    <source>
        <dbReference type="ARBA" id="ARBA00022801"/>
    </source>
</evidence>
<dbReference type="GO" id="GO:0006637">
    <property type="term" value="P:acyl-CoA metabolic process"/>
    <property type="evidence" value="ECO:0007669"/>
    <property type="project" value="UniProtKB-ARBA"/>
</dbReference>
<dbReference type="PROSITE" id="PS51462">
    <property type="entry name" value="NUDIX"/>
    <property type="match status" value="1"/>
</dbReference>
<organism evidence="9 10">
    <name type="scientific">Quercus rubra</name>
    <name type="common">Northern red oak</name>
    <name type="synonym">Quercus borealis</name>
    <dbReference type="NCBI Taxonomy" id="3512"/>
    <lineage>
        <taxon>Eukaryota</taxon>
        <taxon>Viridiplantae</taxon>
        <taxon>Streptophyta</taxon>
        <taxon>Embryophyta</taxon>
        <taxon>Tracheophyta</taxon>
        <taxon>Spermatophyta</taxon>
        <taxon>Magnoliopsida</taxon>
        <taxon>eudicotyledons</taxon>
        <taxon>Gunneridae</taxon>
        <taxon>Pentapetalae</taxon>
        <taxon>rosids</taxon>
        <taxon>fabids</taxon>
        <taxon>Fagales</taxon>
        <taxon>Fagaceae</taxon>
        <taxon>Quercus</taxon>
    </lineage>
</organism>
<dbReference type="Proteomes" id="UP001324115">
    <property type="component" value="Unassembled WGS sequence"/>
</dbReference>
<comment type="caution">
    <text evidence="9">The sequence shown here is derived from an EMBL/GenBank/DDBJ whole genome shotgun (WGS) entry which is preliminary data.</text>
</comment>
<feature type="compositionally biased region" description="Polar residues" evidence="7">
    <location>
        <begin position="12"/>
        <end position="21"/>
    </location>
</feature>
<dbReference type="GO" id="GO:0015937">
    <property type="term" value="P:coenzyme A biosynthetic process"/>
    <property type="evidence" value="ECO:0007669"/>
    <property type="project" value="UniProtKB-ARBA"/>
</dbReference>
<evidence type="ECO:0000256" key="6">
    <source>
        <dbReference type="ARBA" id="ARBA00023211"/>
    </source>
</evidence>
<dbReference type="Gene3D" id="3.90.79.10">
    <property type="entry name" value="Nucleoside Triphosphate Pyrophosphohydrolase"/>
    <property type="match status" value="1"/>
</dbReference>
<dbReference type="GO" id="GO:0005737">
    <property type="term" value="C:cytoplasm"/>
    <property type="evidence" value="ECO:0007669"/>
    <property type="project" value="UniProtKB-ARBA"/>
</dbReference>
<dbReference type="Pfam" id="PF00293">
    <property type="entry name" value="NUDIX"/>
    <property type="match status" value="1"/>
</dbReference>
<proteinExistence type="predicted"/>
<evidence type="ECO:0000256" key="5">
    <source>
        <dbReference type="ARBA" id="ARBA00022842"/>
    </source>
</evidence>
<dbReference type="CDD" id="cd03426">
    <property type="entry name" value="NUDIX_CoAse_Nudt7"/>
    <property type="match status" value="1"/>
</dbReference>
<dbReference type="InterPro" id="IPR045121">
    <property type="entry name" value="CoAse"/>
</dbReference>
<accession>A0AAN7FEX9</accession>
<dbReference type="GO" id="GO:0010945">
    <property type="term" value="F:coenzyme A diphosphatase activity"/>
    <property type="evidence" value="ECO:0007669"/>
    <property type="project" value="InterPro"/>
</dbReference>
<dbReference type="InterPro" id="IPR015797">
    <property type="entry name" value="NUDIX_hydrolase-like_dom_sf"/>
</dbReference>
<keyword evidence="10" id="KW-1185">Reference proteome</keyword>
<keyword evidence="5" id="KW-0460">Magnesium</keyword>
<dbReference type="EMBL" id="JAXUIC010000005">
    <property type="protein sequence ID" value="KAK4589739.1"/>
    <property type="molecule type" value="Genomic_DNA"/>
</dbReference>
<reference evidence="9 10" key="1">
    <citation type="journal article" date="2023" name="G3 (Bethesda)">
        <title>A haplotype-resolved chromosome-scale genome for Quercus rubra L. provides insights into the genetics of adaptive traits for red oak species.</title>
        <authorList>
            <person name="Kapoor B."/>
            <person name="Jenkins J."/>
            <person name="Schmutz J."/>
            <person name="Zhebentyayeva T."/>
            <person name="Kuelheim C."/>
            <person name="Coggeshall M."/>
            <person name="Heim C."/>
            <person name="Lasky J.R."/>
            <person name="Leites L."/>
            <person name="Islam-Faridi N."/>
            <person name="Romero-Severson J."/>
            <person name="DeLeo V.L."/>
            <person name="Lucas S.M."/>
            <person name="Lazic D."/>
            <person name="Gailing O."/>
            <person name="Carlson J."/>
            <person name="Staton M."/>
        </authorList>
    </citation>
    <scope>NUCLEOTIDE SEQUENCE [LARGE SCALE GENOMIC DNA]</scope>
    <source>
        <strain evidence="9">Pseudo-F2</strain>
    </source>
</reference>
<feature type="compositionally biased region" description="Basic residues" evidence="7">
    <location>
        <begin position="22"/>
        <end position="32"/>
    </location>
</feature>
<dbReference type="GO" id="GO:0046872">
    <property type="term" value="F:metal ion binding"/>
    <property type="evidence" value="ECO:0007669"/>
    <property type="project" value="UniProtKB-KW"/>
</dbReference>
<sequence>MSLRHKEDGSHNKSIVNCQRTKIQRKSPKKAKTIMGSSSNSHSLGKVFERLETIAQQFRLHKPSPIPVPDGTNSTQQTLGSNKRAAVLVCLFQDPYGDLRVILTKRASNLSTHSGEVSLPGGKREEGDADDVQTALREAKEEIGLDPSLVNVVTVLEPFVTKVGLTVVPVLGILSDMKAFSPSPNAAEVEAIFDAPLEMFLKDENRREEEREWKGVKYLLHYFDYEAETEKYVIWALTAGLLIKAASFVFERPPAFLEQRPNFWNRDTNSKTTTT</sequence>
<keyword evidence="6" id="KW-0464">Manganese</keyword>
<protein>
    <recommendedName>
        <fullName evidence="8">Nudix hydrolase domain-containing protein</fullName>
    </recommendedName>
</protein>
<dbReference type="PANTHER" id="PTHR12992:SF41">
    <property type="entry name" value="NUDIX HYDROLASE 11"/>
    <property type="match status" value="1"/>
</dbReference>
<feature type="region of interest" description="Disordered" evidence="7">
    <location>
        <begin position="112"/>
        <end position="131"/>
    </location>
</feature>
<feature type="compositionally biased region" description="Basic and acidic residues" evidence="7">
    <location>
        <begin position="1"/>
        <end position="11"/>
    </location>
</feature>
<feature type="domain" description="Nudix hydrolase" evidence="8">
    <location>
        <begin position="82"/>
        <end position="238"/>
    </location>
</feature>
<evidence type="ECO:0000256" key="7">
    <source>
        <dbReference type="SAM" id="MobiDB-lite"/>
    </source>
</evidence>
<evidence type="ECO:0000256" key="2">
    <source>
        <dbReference type="ARBA" id="ARBA00001946"/>
    </source>
</evidence>
<feature type="region of interest" description="Disordered" evidence="7">
    <location>
        <begin position="1"/>
        <end position="41"/>
    </location>
</feature>
<comment type="cofactor">
    <cofactor evidence="2">
        <name>Mg(2+)</name>
        <dbReference type="ChEBI" id="CHEBI:18420"/>
    </cofactor>
</comment>
<evidence type="ECO:0000313" key="10">
    <source>
        <dbReference type="Proteomes" id="UP001324115"/>
    </source>
</evidence>
<dbReference type="AlphaFoldDB" id="A0AAN7FEX9"/>
<dbReference type="SUPFAM" id="SSF55811">
    <property type="entry name" value="Nudix"/>
    <property type="match status" value="1"/>
</dbReference>
<evidence type="ECO:0000256" key="1">
    <source>
        <dbReference type="ARBA" id="ARBA00001936"/>
    </source>
</evidence>